<dbReference type="PATRIC" id="fig|512565.3.peg.1970"/>
<dbReference type="Proteomes" id="UP000007882">
    <property type="component" value="Chromosome"/>
</dbReference>
<keyword evidence="2" id="KW-1185">Reference proteome</keyword>
<protein>
    <submittedName>
        <fullName evidence="1">Uncharacterized protein</fullName>
    </submittedName>
</protein>
<dbReference type="RefSeq" id="WP_014442076.1">
    <property type="nucleotide sequence ID" value="NC_017093.1"/>
</dbReference>
<reference evidence="1 2" key="1">
    <citation type="submission" date="2012-02" db="EMBL/GenBank/DDBJ databases">
        <title>Complete genome sequence of Actinoplanes missouriensis 431 (= NBRC 102363).</title>
        <authorList>
            <person name="Ohnishi Y."/>
            <person name="Ishikawa J."/>
            <person name="Sekine M."/>
            <person name="Hosoyama A."/>
            <person name="Harada T."/>
            <person name="Narita H."/>
            <person name="Hata T."/>
            <person name="Konno Y."/>
            <person name="Tutikane K."/>
            <person name="Fujita N."/>
            <person name="Horinouchi S."/>
            <person name="Hayakawa M."/>
        </authorList>
    </citation>
    <scope>NUCLEOTIDE SEQUENCE [LARGE SCALE GENOMIC DNA]</scope>
    <source>
        <strain evidence="2">ATCC 14538 / DSM 43046 / CBS 188.64 / JCM 3121 / NBRC 102363 / NCIMB 12654 / NRRL B-3342 / UNCC 431</strain>
    </source>
</reference>
<gene>
    <name evidence="1" type="ordered locus">AMIS_19610</name>
</gene>
<organism evidence="1 2">
    <name type="scientific">Actinoplanes missouriensis (strain ATCC 14538 / DSM 43046 / CBS 188.64 / JCM 3121 / NBRC 102363 / NCIMB 12654 / NRRL B-3342 / UNCC 431)</name>
    <dbReference type="NCBI Taxonomy" id="512565"/>
    <lineage>
        <taxon>Bacteria</taxon>
        <taxon>Bacillati</taxon>
        <taxon>Actinomycetota</taxon>
        <taxon>Actinomycetes</taxon>
        <taxon>Micromonosporales</taxon>
        <taxon>Micromonosporaceae</taxon>
        <taxon>Actinoplanes</taxon>
    </lineage>
</organism>
<proteinExistence type="predicted"/>
<evidence type="ECO:0000313" key="2">
    <source>
        <dbReference type="Proteomes" id="UP000007882"/>
    </source>
</evidence>
<dbReference type="KEGG" id="ams:AMIS_19610"/>
<dbReference type="HOGENOM" id="CLU_2630155_0_0_11"/>
<name>I0H2E4_ACTM4</name>
<dbReference type="AlphaFoldDB" id="I0H2E4"/>
<evidence type="ECO:0000313" key="1">
    <source>
        <dbReference type="EMBL" id="BAL87181.1"/>
    </source>
</evidence>
<dbReference type="STRING" id="512565.AMIS_19610"/>
<dbReference type="EMBL" id="AP012319">
    <property type="protein sequence ID" value="BAL87181.1"/>
    <property type="molecule type" value="Genomic_DNA"/>
</dbReference>
<sequence length="77" mass="8548">MTTTWTPPPSVSLSSNDIRTVMAGLTDPDHRDAALAFIDTLVDDGLVYVIACEIAYRRREPRPPVGGNYLAFIRDRV</sequence>
<accession>I0H2E4</accession>